<sequence>MSYSMDHLYSPYAHLYQQVFERGHEMKGYNFGNAPTEKKLAAAGPICSPAQMVVNGSPGATQGGPAYSR</sequence>
<keyword evidence="2" id="KW-1185">Reference proteome</keyword>
<dbReference type="Proteomes" id="UP001302719">
    <property type="component" value="Chromosome"/>
</dbReference>
<evidence type="ECO:0000313" key="1">
    <source>
        <dbReference type="EMBL" id="WNM56354.1"/>
    </source>
</evidence>
<accession>A0AA96JX67</accession>
<name>A0AA96JX67_9BACT</name>
<dbReference type="EMBL" id="CP116967">
    <property type="protein sequence ID" value="WNM56354.1"/>
    <property type="molecule type" value="Genomic_DNA"/>
</dbReference>
<protein>
    <submittedName>
        <fullName evidence="1">Uncharacterized protein</fullName>
    </submittedName>
</protein>
<evidence type="ECO:0000313" key="2">
    <source>
        <dbReference type="Proteomes" id="UP001302719"/>
    </source>
</evidence>
<proteinExistence type="predicted"/>
<dbReference type="RefSeq" id="WP_312639937.1">
    <property type="nucleotide sequence ID" value="NZ_CP116967.1"/>
</dbReference>
<dbReference type="AlphaFoldDB" id="A0AA96JX67"/>
<dbReference type="KEGG" id="nall:PP769_10185"/>
<gene>
    <name evidence="1" type="ORF">PP769_10185</name>
</gene>
<organism evidence="1 2">
    <name type="scientific">Candidatus Nitrospira allomarina</name>
    <dbReference type="NCBI Taxonomy" id="3020900"/>
    <lineage>
        <taxon>Bacteria</taxon>
        <taxon>Pseudomonadati</taxon>
        <taxon>Nitrospirota</taxon>
        <taxon>Nitrospiria</taxon>
        <taxon>Nitrospirales</taxon>
        <taxon>Nitrospiraceae</taxon>
        <taxon>Nitrospira</taxon>
    </lineage>
</organism>
<reference evidence="1 2" key="1">
    <citation type="submission" date="2023-01" db="EMBL/GenBank/DDBJ databases">
        <title>Cultivation and genomic characterization of new, ubiquitous marine nitrite-oxidizing bacteria from the Nitrospirales.</title>
        <authorList>
            <person name="Mueller A.J."/>
            <person name="Daebeler A."/>
            <person name="Herbold C.W."/>
            <person name="Kirkegaard R.H."/>
            <person name="Daims H."/>
        </authorList>
    </citation>
    <scope>NUCLEOTIDE SEQUENCE [LARGE SCALE GENOMIC DNA]</scope>
    <source>
        <strain evidence="1 2">VA</strain>
    </source>
</reference>